<sequence>MRGTLREVLDPTCACSDEEVRKALEEVHLGDFVEQHPKNILLELGEAGSNLSAGQRQLVCLARAFLRKARILVLDEATSHMDDHTDRLIQATLRQSFKGCTMLTIAHRLNTVLDHDKILVLDGGHVAEFGATLELASDPCSRFHSMLKRAGLTPEDVRFYQQPQNTASADQ</sequence>
<keyword evidence="2" id="KW-1185">Reference proteome</keyword>
<accession>A0ACB7RTE4</accession>
<dbReference type="Proteomes" id="UP000821845">
    <property type="component" value="Chromosome 7"/>
</dbReference>
<reference evidence="1" key="1">
    <citation type="submission" date="2020-05" db="EMBL/GenBank/DDBJ databases">
        <title>Large-scale comparative analyses of tick genomes elucidate their genetic diversity and vector capacities.</title>
        <authorList>
            <person name="Jia N."/>
            <person name="Wang J."/>
            <person name="Shi W."/>
            <person name="Du L."/>
            <person name="Sun Y."/>
            <person name="Zhan W."/>
            <person name="Jiang J."/>
            <person name="Wang Q."/>
            <person name="Zhang B."/>
            <person name="Ji P."/>
            <person name="Sakyi L.B."/>
            <person name="Cui X."/>
            <person name="Yuan T."/>
            <person name="Jiang B."/>
            <person name="Yang W."/>
            <person name="Lam T.T.-Y."/>
            <person name="Chang Q."/>
            <person name="Ding S."/>
            <person name="Wang X."/>
            <person name="Zhu J."/>
            <person name="Ruan X."/>
            <person name="Zhao L."/>
            <person name="Wei J."/>
            <person name="Que T."/>
            <person name="Du C."/>
            <person name="Cheng J."/>
            <person name="Dai P."/>
            <person name="Han X."/>
            <person name="Huang E."/>
            <person name="Gao Y."/>
            <person name="Liu J."/>
            <person name="Shao H."/>
            <person name="Ye R."/>
            <person name="Li L."/>
            <person name="Wei W."/>
            <person name="Wang X."/>
            <person name="Wang C."/>
            <person name="Yang T."/>
            <person name="Huo Q."/>
            <person name="Li W."/>
            <person name="Guo W."/>
            <person name="Chen H."/>
            <person name="Zhou L."/>
            <person name="Ni X."/>
            <person name="Tian J."/>
            <person name="Zhou Y."/>
            <person name="Sheng Y."/>
            <person name="Liu T."/>
            <person name="Pan Y."/>
            <person name="Xia L."/>
            <person name="Li J."/>
            <person name="Zhao F."/>
            <person name="Cao W."/>
        </authorList>
    </citation>
    <scope>NUCLEOTIDE SEQUENCE</scope>
    <source>
        <strain evidence="1">Hyas-2018</strain>
    </source>
</reference>
<comment type="caution">
    <text evidence="1">The sequence shown here is derived from an EMBL/GenBank/DDBJ whole genome shotgun (WGS) entry which is preliminary data.</text>
</comment>
<name>A0ACB7RTE4_HYAAI</name>
<organism evidence="1 2">
    <name type="scientific">Hyalomma asiaticum</name>
    <name type="common">Tick</name>
    <dbReference type="NCBI Taxonomy" id="266040"/>
    <lineage>
        <taxon>Eukaryota</taxon>
        <taxon>Metazoa</taxon>
        <taxon>Ecdysozoa</taxon>
        <taxon>Arthropoda</taxon>
        <taxon>Chelicerata</taxon>
        <taxon>Arachnida</taxon>
        <taxon>Acari</taxon>
        <taxon>Parasitiformes</taxon>
        <taxon>Ixodida</taxon>
        <taxon>Ixodoidea</taxon>
        <taxon>Ixodidae</taxon>
        <taxon>Hyalomminae</taxon>
        <taxon>Hyalomma</taxon>
    </lineage>
</organism>
<gene>
    <name evidence="1" type="ORF">HPB50_000298</name>
</gene>
<proteinExistence type="predicted"/>
<protein>
    <submittedName>
        <fullName evidence="1">Uncharacterized protein</fullName>
    </submittedName>
</protein>
<evidence type="ECO:0000313" key="1">
    <source>
        <dbReference type="EMBL" id="KAH6925076.1"/>
    </source>
</evidence>
<dbReference type="EMBL" id="CM023487">
    <property type="protein sequence ID" value="KAH6925076.1"/>
    <property type="molecule type" value="Genomic_DNA"/>
</dbReference>
<evidence type="ECO:0000313" key="2">
    <source>
        <dbReference type="Proteomes" id="UP000821845"/>
    </source>
</evidence>